<dbReference type="PANTHER" id="PTHR48049:SF132">
    <property type="entry name" value="GLYCOSYLTRANSFERASE"/>
    <property type="match status" value="1"/>
</dbReference>
<evidence type="ECO:0008006" key="4">
    <source>
        <dbReference type="Google" id="ProtNLM"/>
    </source>
</evidence>
<dbReference type="SUPFAM" id="SSF53756">
    <property type="entry name" value="UDP-Glycosyltransferase/glycogen phosphorylase"/>
    <property type="match status" value="1"/>
</dbReference>
<keyword evidence="1" id="KW-0808">Transferase</keyword>
<dbReference type="Pfam" id="PF00201">
    <property type="entry name" value="UDPGT"/>
    <property type="match status" value="1"/>
</dbReference>
<dbReference type="EMBL" id="JAWWNJ010000070">
    <property type="protein sequence ID" value="KAK7007571.1"/>
    <property type="molecule type" value="Genomic_DNA"/>
</dbReference>
<dbReference type="InterPro" id="IPR050481">
    <property type="entry name" value="UDP-glycosyltransf_plant"/>
</dbReference>
<accession>A0AAW0AEU9</accession>
<comment type="caution">
    <text evidence="2">The sequence shown here is derived from an EMBL/GenBank/DDBJ whole genome shotgun (WGS) entry which is preliminary data.</text>
</comment>
<proteinExistence type="predicted"/>
<sequence length="481" mass="52902">MPVFNKHILAMLAPAWGHTISYIHFMHQLLRMDEGLVITIVQHNLLVPKMISELAGTSHDTQRVRIIGVGSKESSGALKAETIFVAMQELANDWLATLPSLFCEVDEKWPKPNSIYLDFACGGSTAPVVSILSHLSDHDFLAIAEEIYADESKRNGRSLDEILHQVFLAANGSDKLSGRILRLPGGPDIYDHERQAYGAGAPFGTQMFTEAQKLAKHVDGFVVTSSVALEPLGVPYCREFYRGKGQEFFAVGIQADEHCWRTENGRVVTLFNECVKNFLDGAAGKYGHCFFPVATPHLVEALVDTLLTLDQPFPFIFALGGQMASLPPSLIDRVHKSGKGLICDFWVEQRAILQHGAVGWFLTHGGANSLSESLTQGIPLIIWPVAAEQPLNAALFSAEPNPVAIELFQIRTGPHIGPSLHTEASITGTIEDATKEFKATFNVARGPRGKILQNNAAKLAESLRQERENEIPKELERLIHF</sequence>
<evidence type="ECO:0000313" key="3">
    <source>
        <dbReference type="Proteomes" id="UP001362999"/>
    </source>
</evidence>
<organism evidence="2 3">
    <name type="scientific">Favolaschia claudopus</name>
    <dbReference type="NCBI Taxonomy" id="2862362"/>
    <lineage>
        <taxon>Eukaryota</taxon>
        <taxon>Fungi</taxon>
        <taxon>Dikarya</taxon>
        <taxon>Basidiomycota</taxon>
        <taxon>Agaricomycotina</taxon>
        <taxon>Agaricomycetes</taxon>
        <taxon>Agaricomycetidae</taxon>
        <taxon>Agaricales</taxon>
        <taxon>Marasmiineae</taxon>
        <taxon>Mycenaceae</taxon>
        <taxon>Favolaschia</taxon>
    </lineage>
</organism>
<keyword evidence="3" id="KW-1185">Reference proteome</keyword>
<dbReference type="Proteomes" id="UP001362999">
    <property type="component" value="Unassembled WGS sequence"/>
</dbReference>
<dbReference type="PANTHER" id="PTHR48049">
    <property type="entry name" value="GLYCOSYLTRANSFERASE"/>
    <property type="match status" value="1"/>
</dbReference>
<gene>
    <name evidence="2" type="ORF">R3P38DRAFT_3325149</name>
</gene>
<dbReference type="Gene3D" id="3.40.50.2000">
    <property type="entry name" value="Glycogen Phosphorylase B"/>
    <property type="match status" value="2"/>
</dbReference>
<dbReference type="InterPro" id="IPR002213">
    <property type="entry name" value="UDP_glucos_trans"/>
</dbReference>
<evidence type="ECO:0000313" key="2">
    <source>
        <dbReference type="EMBL" id="KAK7007571.1"/>
    </source>
</evidence>
<dbReference type="GO" id="GO:0035251">
    <property type="term" value="F:UDP-glucosyltransferase activity"/>
    <property type="evidence" value="ECO:0007669"/>
    <property type="project" value="InterPro"/>
</dbReference>
<protein>
    <recommendedName>
        <fullName evidence="4">Glycosyltransferase</fullName>
    </recommendedName>
</protein>
<reference evidence="2 3" key="1">
    <citation type="journal article" date="2024" name="J Genomics">
        <title>Draft genome sequencing and assembly of Favolaschia claudopus CIRM-BRFM 2984 isolated from oak limbs.</title>
        <authorList>
            <person name="Navarro D."/>
            <person name="Drula E."/>
            <person name="Chaduli D."/>
            <person name="Cazenave R."/>
            <person name="Ahrendt S."/>
            <person name="Wang J."/>
            <person name="Lipzen A."/>
            <person name="Daum C."/>
            <person name="Barry K."/>
            <person name="Grigoriev I.V."/>
            <person name="Favel A."/>
            <person name="Rosso M.N."/>
            <person name="Martin F."/>
        </authorList>
    </citation>
    <scope>NUCLEOTIDE SEQUENCE [LARGE SCALE GENOMIC DNA]</scope>
    <source>
        <strain evidence="2 3">CIRM-BRFM 2984</strain>
    </source>
</reference>
<name>A0AAW0AEU9_9AGAR</name>
<evidence type="ECO:0000256" key="1">
    <source>
        <dbReference type="ARBA" id="ARBA00022679"/>
    </source>
</evidence>
<dbReference type="AlphaFoldDB" id="A0AAW0AEU9"/>